<organism evidence="1 2">
    <name type="scientific">Kutzneria albida DSM 43870</name>
    <dbReference type="NCBI Taxonomy" id="1449976"/>
    <lineage>
        <taxon>Bacteria</taxon>
        <taxon>Bacillati</taxon>
        <taxon>Actinomycetota</taxon>
        <taxon>Actinomycetes</taxon>
        <taxon>Pseudonocardiales</taxon>
        <taxon>Pseudonocardiaceae</taxon>
        <taxon>Kutzneria</taxon>
    </lineage>
</organism>
<sequence>MILDPPENDATRYAYNPTFLHLAGDSYPLAYNVNGPLADILVDNTICRPRFRLVRLSTQPLADS</sequence>
<protein>
    <submittedName>
        <fullName evidence="1">Uncharacterized protein</fullName>
    </submittedName>
</protein>
<gene>
    <name evidence="1" type="ORF">KALB_5258</name>
</gene>
<dbReference type="RefSeq" id="WP_025358616.1">
    <property type="nucleotide sequence ID" value="NZ_CP007155.1"/>
</dbReference>
<reference evidence="1 2" key="1">
    <citation type="journal article" date="2014" name="BMC Genomics">
        <title>Complete genome sequence of producer of the glycopeptide antibiotic Aculeximycin Kutzneria albida DSM 43870T, a representative of minor genus of Pseudonocardiaceae.</title>
        <authorList>
            <person name="Rebets Y."/>
            <person name="Tokovenko B."/>
            <person name="Lushchyk I."/>
            <person name="Ruckert C."/>
            <person name="Zaburannyi N."/>
            <person name="Bechthold A."/>
            <person name="Kalinowski J."/>
            <person name="Luzhetskyy A."/>
        </authorList>
    </citation>
    <scope>NUCLEOTIDE SEQUENCE [LARGE SCALE GENOMIC DNA]</scope>
    <source>
        <strain evidence="1">DSM 43870</strain>
    </source>
</reference>
<dbReference type="AlphaFoldDB" id="W5WD16"/>
<dbReference type="KEGG" id="kal:KALB_5258"/>
<proteinExistence type="predicted"/>
<dbReference type="Proteomes" id="UP000019225">
    <property type="component" value="Chromosome"/>
</dbReference>
<dbReference type="STRING" id="1449976.KALB_5258"/>
<evidence type="ECO:0000313" key="1">
    <source>
        <dbReference type="EMBL" id="AHH98620.1"/>
    </source>
</evidence>
<name>W5WD16_9PSEU</name>
<keyword evidence="2" id="KW-1185">Reference proteome</keyword>
<accession>W5WD16</accession>
<evidence type="ECO:0000313" key="2">
    <source>
        <dbReference type="Proteomes" id="UP000019225"/>
    </source>
</evidence>
<dbReference type="EMBL" id="CP007155">
    <property type="protein sequence ID" value="AHH98620.1"/>
    <property type="molecule type" value="Genomic_DNA"/>
</dbReference>
<dbReference type="HOGENOM" id="CLU_2861948_0_0_11"/>